<comment type="function">
    <text evidence="12 13">Catalyzes the ATP-dependent phosphorylation of L-homoserine to L-homoserine phosphate.</text>
</comment>
<dbReference type="InterPro" id="IPR036554">
    <property type="entry name" value="GHMP_kinase_C_sf"/>
</dbReference>
<sequence length="301" mass="32937">MDKSVLVRVPASTANLGPGFDSLGVALNLYNDIYMELKGSRLVIDVEGEGILNIDRDEKNLIYKAAKKVFDKLNITVSGLYIKTTNNIPTGSGLGSSASAIIGGLVAANVLTGNSLSHDDILDIASSMEGHADNVAPALNGGFNAATFDGKRTYYIKKELDDNLRFLAFYPERELLTSKARGVLPSMIEFRNGVFNVGRASLLTASIFSGRYDLLKFASQDMLHQVYRKEFIPEMYYVIERALDNGAYASFLSGAGPTMMVLADISIADKVKESVKKVYEDRNIKCRIYELKCDNTGAKIL</sequence>
<dbReference type="AlphaFoldDB" id="A0A223HXV4"/>
<dbReference type="InterPro" id="IPR013750">
    <property type="entry name" value="GHMP_kinase_C_dom"/>
</dbReference>
<dbReference type="InterPro" id="IPR006204">
    <property type="entry name" value="GHMP_kinase_N_dom"/>
</dbReference>
<evidence type="ECO:0000256" key="7">
    <source>
        <dbReference type="ARBA" id="ARBA00022697"/>
    </source>
</evidence>
<evidence type="ECO:0000256" key="6">
    <source>
        <dbReference type="ARBA" id="ARBA00022679"/>
    </source>
</evidence>
<dbReference type="Pfam" id="PF00288">
    <property type="entry name" value="GHMP_kinases_N"/>
    <property type="match status" value="1"/>
</dbReference>
<keyword evidence="7 13" id="KW-0791">Threonine biosynthesis</keyword>
<evidence type="ECO:0000256" key="2">
    <source>
        <dbReference type="ARBA" id="ARBA00007370"/>
    </source>
</evidence>
<keyword evidence="8 13" id="KW-0547">Nucleotide-binding</keyword>
<evidence type="ECO:0000256" key="9">
    <source>
        <dbReference type="ARBA" id="ARBA00022777"/>
    </source>
</evidence>
<gene>
    <name evidence="13" type="primary">thrB</name>
    <name evidence="16" type="ORF">Thert_01180</name>
</gene>
<evidence type="ECO:0000256" key="1">
    <source>
        <dbReference type="ARBA" id="ARBA00005015"/>
    </source>
</evidence>
<keyword evidence="9 13" id="KW-0418">Kinase</keyword>
<dbReference type="HAMAP" id="MF_00384">
    <property type="entry name" value="Homoser_kinase"/>
    <property type="match status" value="1"/>
</dbReference>
<keyword evidence="13" id="KW-0963">Cytoplasm</keyword>
<keyword evidence="5 13" id="KW-0028">Amino-acid biosynthesis</keyword>
<dbReference type="UniPathway" id="UPA00050">
    <property type="reaction ID" value="UER00064"/>
</dbReference>
<feature type="domain" description="GHMP kinase C-terminal" evidence="15">
    <location>
        <begin position="219"/>
        <end position="280"/>
    </location>
</feature>
<dbReference type="EC" id="2.7.1.39" evidence="3 13"/>
<evidence type="ECO:0000256" key="12">
    <source>
        <dbReference type="ARBA" id="ARBA00049954"/>
    </source>
</evidence>
<reference evidence="16 17" key="1">
    <citation type="submission" date="2016-08" db="EMBL/GenBank/DDBJ databases">
        <title>A novel genetic cassette of butanologenic Thermoanaerobacterium thermosaccharolyticum that directly convert cellulose to butanol.</title>
        <authorList>
            <person name="Li T."/>
            <person name="He J."/>
        </authorList>
    </citation>
    <scope>NUCLEOTIDE SEQUENCE [LARGE SCALE GENOMIC DNA]</scope>
    <source>
        <strain evidence="16 17">TG57</strain>
    </source>
</reference>
<dbReference type="PIRSF" id="PIRSF000676">
    <property type="entry name" value="Homoser_kin"/>
    <property type="match status" value="1"/>
</dbReference>
<dbReference type="GO" id="GO:0004413">
    <property type="term" value="F:homoserine kinase activity"/>
    <property type="evidence" value="ECO:0007669"/>
    <property type="project" value="UniProtKB-UniRule"/>
</dbReference>
<dbReference type="Pfam" id="PF08544">
    <property type="entry name" value="GHMP_kinases_C"/>
    <property type="match status" value="1"/>
</dbReference>
<evidence type="ECO:0000259" key="15">
    <source>
        <dbReference type="Pfam" id="PF08544"/>
    </source>
</evidence>
<name>A0A223HXV4_THETR</name>
<comment type="subcellular location">
    <subcellularLocation>
        <location evidence="13">Cytoplasm</location>
    </subcellularLocation>
</comment>
<dbReference type="InterPro" id="IPR020568">
    <property type="entry name" value="Ribosomal_Su5_D2-typ_SF"/>
</dbReference>
<dbReference type="PANTHER" id="PTHR20861:SF1">
    <property type="entry name" value="HOMOSERINE KINASE"/>
    <property type="match status" value="1"/>
</dbReference>
<feature type="binding site" evidence="13">
    <location>
        <begin position="89"/>
        <end position="99"/>
    </location>
    <ligand>
        <name>ATP</name>
        <dbReference type="ChEBI" id="CHEBI:30616"/>
    </ligand>
</feature>
<evidence type="ECO:0000256" key="11">
    <source>
        <dbReference type="ARBA" id="ARBA00049375"/>
    </source>
</evidence>
<dbReference type="GO" id="GO:0005737">
    <property type="term" value="C:cytoplasm"/>
    <property type="evidence" value="ECO:0007669"/>
    <property type="project" value="UniProtKB-SubCell"/>
</dbReference>
<organism evidence="16 17">
    <name type="scientific">Thermoanaerobacterium thermosaccharolyticum</name>
    <name type="common">Clostridium thermosaccharolyticum</name>
    <dbReference type="NCBI Taxonomy" id="1517"/>
    <lineage>
        <taxon>Bacteria</taxon>
        <taxon>Bacillati</taxon>
        <taxon>Bacillota</taxon>
        <taxon>Clostridia</taxon>
        <taxon>Thermoanaerobacterales</taxon>
        <taxon>Thermoanaerobacteraceae</taxon>
        <taxon>Thermoanaerobacterium</taxon>
    </lineage>
</organism>
<dbReference type="NCBIfam" id="TIGR00191">
    <property type="entry name" value="thrB"/>
    <property type="match status" value="1"/>
</dbReference>
<accession>A0A223HXV4</accession>
<comment type="pathway">
    <text evidence="1 13">Amino-acid biosynthesis; L-threonine biosynthesis; L-threonine from L-aspartate: step 4/5.</text>
</comment>
<dbReference type="Gene3D" id="3.30.70.890">
    <property type="entry name" value="GHMP kinase, C-terminal domain"/>
    <property type="match status" value="1"/>
</dbReference>
<dbReference type="SUPFAM" id="SSF54211">
    <property type="entry name" value="Ribosomal protein S5 domain 2-like"/>
    <property type="match status" value="1"/>
</dbReference>
<dbReference type="EMBL" id="CP016893">
    <property type="protein sequence ID" value="AST57272.1"/>
    <property type="molecule type" value="Genomic_DNA"/>
</dbReference>
<comment type="similarity">
    <text evidence="2 13">Belongs to the GHMP kinase family. Homoserine kinase subfamily.</text>
</comment>
<proteinExistence type="inferred from homology"/>
<dbReference type="InterPro" id="IPR000870">
    <property type="entry name" value="Homoserine_kinase"/>
</dbReference>
<dbReference type="InterPro" id="IPR006203">
    <property type="entry name" value="GHMP_knse_ATP-bd_CS"/>
</dbReference>
<dbReference type="GO" id="GO:0009088">
    <property type="term" value="P:threonine biosynthetic process"/>
    <property type="evidence" value="ECO:0007669"/>
    <property type="project" value="UniProtKB-UniRule"/>
</dbReference>
<evidence type="ECO:0000256" key="10">
    <source>
        <dbReference type="ARBA" id="ARBA00022840"/>
    </source>
</evidence>
<dbReference type="PANTHER" id="PTHR20861">
    <property type="entry name" value="HOMOSERINE/4-DIPHOSPHOCYTIDYL-2-C-METHYL-D-ERYTHRITOL KINASE"/>
    <property type="match status" value="1"/>
</dbReference>
<evidence type="ECO:0000256" key="13">
    <source>
        <dbReference type="HAMAP-Rule" id="MF_00384"/>
    </source>
</evidence>
<dbReference type="RefSeq" id="WP_094397151.1">
    <property type="nucleotide sequence ID" value="NZ_CP016893.1"/>
</dbReference>
<keyword evidence="10 13" id="KW-0067">ATP-binding</keyword>
<evidence type="ECO:0000256" key="8">
    <source>
        <dbReference type="ARBA" id="ARBA00022741"/>
    </source>
</evidence>
<evidence type="ECO:0000313" key="16">
    <source>
        <dbReference type="EMBL" id="AST57272.1"/>
    </source>
</evidence>
<keyword evidence="6 13" id="KW-0808">Transferase</keyword>
<dbReference type="Gene3D" id="3.30.230.10">
    <property type="match status" value="1"/>
</dbReference>
<comment type="catalytic activity">
    <reaction evidence="11 13">
        <text>L-homoserine + ATP = O-phospho-L-homoserine + ADP + H(+)</text>
        <dbReference type="Rhea" id="RHEA:13985"/>
        <dbReference type="ChEBI" id="CHEBI:15378"/>
        <dbReference type="ChEBI" id="CHEBI:30616"/>
        <dbReference type="ChEBI" id="CHEBI:57476"/>
        <dbReference type="ChEBI" id="CHEBI:57590"/>
        <dbReference type="ChEBI" id="CHEBI:456216"/>
        <dbReference type="EC" id="2.7.1.39"/>
    </reaction>
</comment>
<dbReference type="InterPro" id="IPR014721">
    <property type="entry name" value="Ribsml_uS5_D2-typ_fold_subgr"/>
</dbReference>
<protein>
    <recommendedName>
        <fullName evidence="4 13">Homoserine kinase</fullName>
        <shortName evidence="13">HK</shortName>
        <shortName evidence="13">HSK</shortName>
        <ecNumber evidence="3 13">2.7.1.39</ecNumber>
    </recommendedName>
</protein>
<evidence type="ECO:0000259" key="14">
    <source>
        <dbReference type="Pfam" id="PF00288"/>
    </source>
</evidence>
<dbReference type="Proteomes" id="UP000214975">
    <property type="component" value="Chromosome"/>
</dbReference>
<dbReference type="PROSITE" id="PS00627">
    <property type="entry name" value="GHMP_KINASES_ATP"/>
    <property type="match status" value="1"/>
</dbReference>
<feature type="domain" description="GHMP kinase N-terminal" evidence="14">
    <location>
        <begin position="60"/>
        <end position="142"/>
    </location>
</feature>
<evidence type="ECO:0000256" key="4">
    <source>
        <dbReference type="ARBA" id="ARBA00017858"/>
    </source>
</evidence>
<dbReference type="GO" id="GO:0005524">
    <property type="term" value="F:ATP binding"/>
    <property type="evidence" value="ECO:0007669"/>
    <property type="project" value="UniProtKB-UniRule"/>
</dbReference>
<dbReference type="PRINTS" id="PR00958">
    <property type="entry name" value="HOMSERKINASE"/>
</dbReference>
<dbReference type="SUPFAM" id="SSF55060">
    <property type="entry name" value="GHMP Kinase, C-terminal domain"/>
    <property type="match status" value="1"/>
</dbReference>
<evidence type="ECO:0000313" key="17">
    <source>
        <dbReference type="Proteomes" id="UP000214975"/>
    </source>
</evidence>
<evidence type="ECO:0000256" key="3">
    <source>
        <dbReference type="ARBA" id="ARBA00012078"/>
    </source>
</evidence>
<evidence type="ECO:0000256" key="5">
    <source>
        <dbReference type="ARBA" id="ARBA00022605"/>
    </source>
</evidence>